<dbReference type="SUPFAM" id="SSF82861">
    <property type="entry name" value="Mechanosensitive channel protein MscS (YggB), transmembrane region"/>
    <property type="match status" value="1"/>
</dbReference>
<name>A0AAV3X0V9_9CYAN</name>
<evidence type="ECO:0000256" key="5">
    <source>
        <dbReference type="ARBA" id="ARBA00022989"/>
    </source>
</evidence>
<evidence type="ECO:0008006" key="12">
    <source>
        <dbReference type="Google" id="ProtNLM"/>
    </source>
</evidence>
<feature type="transmembrane region" description="Helical" evidence="7">
    <location>
        <begin position="159"/>
        <end position="181"/>
    </location>
</feature>
<dbReference type="InterPro" id="IPR052702">
    <property type="entry name" value="MscS-like_channel"/>
</dbReference>
<feature type="domain" description="Mechanosensitive ion channel MscS C-terminal" evidence="9">
    <location>
        <begin position="377"/>
        <end position="459"/>
    </location>
</feature>
<evidence type="ECO:0000259" key="8">
    <source>
        <dbReference type="Pfam" id="PF00924"/>
    </source>
</evidence>
<reference evidence="10" key="1">
    <citation type="submission" date="2019-10" db="EMBL/GenBank/DDBJ databases">
        <title>Draft genome sequece of Microseira wollei NIES-4236.</title>
        <authorList>
            <person name="Yamaguchi H."/>
            <person name="Suzuki S."/>
            <person name="Kawachi M."/>
        </authorList>
    </citation>
    <scope>NUCLEOTIDE SEQUENCE</scope>
    <source>
        <strain evidence="10">NIES-4236</strain>
    </source>
</reference>
<dbReference type="GO" id="GO:0055085">
    <property type="term" value="P:transmembrane transport"/>
    <property type="evidence" value="ECO:0007669"/>
    <property type="project" value="InterPro"/>
</dbReference>
<evidence type="ECO:0000256" key="3">
    <source>
        <dbReference type="ARBA" id="ARBA00022475"/>
    </source>
</evidence>
<dbReference type="Pfam" id="PF21082">
    <property type="entry name" value="MS_channel_3rd"/>
    <property type="match status" value="1"/>
</dbReference>
<proteinExistence type="inferred from homology"/>
<dbReference type="EMBL" id="BLAY01000003">
    <property type="protein sequence ID" value="GET35614.1"/>
    <property type="molecule type" value="Genomic_DNA"/>
</dbReference>
<keyword evidence="4 7" id="KW-0812">Transmembrane</keyword>
<comment type="caution">
    <text evidence="10">The sequence shown here is derived from an EMBL/GenBank/DDBJ whole genome shotgun (WGS) entry which is preliminary data.</text>
</comment>
<dbReference type="Proteomes" id="UP001050975">
    <property type="component" value="Unassembled WGS sequence"/>
</dbReference>
<keyword evidence="5 7" id="KW-1133">Transmembrane helix</keyword>
<dbReference type="PANTHER" id="PTHR30347">
    <property type="entry name" value="POTASSIUM CHANNEL RELATED"/>
    <property type="match status" value="1"/>
</dbReference>
<dbReference type="Pfam" id="PF00924">
    <property type="entry name" value="MS_channel_2nd"/>
    <property type="match status" value="1"/>
</dbReference>
<dbReference type="InterPro" id="IPR011066">
    <property type="entry name" value="MscS_channel_C_sf"/>
</dbReference>
<evidence type="ECO:0000256" key="7">
    <source>
        <dbReference type="SAM" id="Phobius"/>
    </source>
</evidence>
<feature type="transmembrane region" description="Helical" evidence="7">
    <location>
        <begin position="258"/>
        <end position="279"/>
    </location>
</feature>
<dbReference type="Gene3D" id="1.10.287.1260">
    <property type="match status" value="1"/>
</dbReference>
<comment type="subcellular location">
    <subcellularLocation>
        <location evidence="1">Cell membrane</location>
        <topology evidence="1">Multi-pass membrane protein</topology>
    </subcellularLocation>
</comment>
<evidence type="ECO:0000259" key="9">
    <source>
        <dbReference type="Pfam" id="PF21082"/>
    </source>
</evidence>
<protein>
    <recommendedName>
        <fullName evidence="12">MscS mechanosensitive ion channel family protein</fullName>
    </recommendedName>
</protein>
<dbReference type="PANTHER" id="PTHR30347:SF1">
    <property type="entry name" value="MECHANOSENSITIVE CHANNEL MSCK"/>
    <property type="match status" value="1"/>
</dbReference>
<dbReference type="Gene3D" id="2.30.30.60">
    <property type="match status" value="1"/>
</dbReference>
<evidence type="ECO:0000256" key="2">
    <source>
        <dbReference type="ARBA" id="ARBA00008017"/>
    </source>
</evidence>
<organism evidence="10 11">
    <name type="scientific">Microseira wollei NIES-4236</name>
    <dbReference type="NCBI Taxonomy" id="2530354"/>
    <lineage>
        <taxon>Bacteria</taxon>
        <taxon>Bacillati</taxon>
        <taxon>Cyanobacteriota</taxon>
        <taxon>Cyanophyceae</taxon>
        <taxon>Oscillatoriophycideae</taxon>
        <taxon>Aerosakkonematales</taxon>
        <taxon>Aerosakkonemataceae</taxon>
        <taxon>Microseira</taxon>
    </lineage>
</organism>
<dbReference type="GO" id="GO:0005886">
    <property type="term" value="C:plasma membrane"/>
    <property type="evidence" value="ECO:0007669"/>
    <property type="project" value="UniProtKB-SubCell"/>
</dbReference>
<feature type="transmembrane region" description="Helical" evidence="7">
    <location>
        <begin position="193"/>
        <end position="210"/>
    </location>
</feature>
<feature type="transmembrane region" description="Helical" evidence="7">
    <location>
        <begin position="216"/>
        <end position="237"/>
    </location>
</feature>
<dbReference type="InterPro" id="IPR049278">
    <property type="entry name" value="MS_channel_C"/>
</dbReference>
<dbReference type="RefSeq" id="WP_226573567.1">
    <property type="nucleotide sequence ID" value="NZ_BLAY01000003.1"/>
</dbReference>
<dbReference type="InterPro" id="IPR010920">
    <property type="entry name" value="LSM_dom_sf"/>
</dbReference>
<dbReference type="SUPFAM" id="SSF82689">
    <property type="entry name" value="Mechanosensitive channel protein MscS (YggB), C-terminal domain"/>
    <property type="match status" value="1"/>
</dbReference>
<dbReference type="InterPro" id="IPR011014">
    <property type="entry name" value="MscS_channel_TM-2"/>
</dbReference>
<dbReference type="AlphaFoldDB" id="A0AAV3X0V9"/>
<evidence type="ECO:0000256" key="1">
    <source>
        <dbReference type="ARBA" id="ARBA00004651"/>
    </source>
</evidence>
<dbReference type="InterPro" id="IPR023408">
    <property type="entry name" value="MscS_beta-dom_sf"/>
</dbReference>
<dbReference type="InterPro" id="IPR006685">
    <property type="entry name" value="MscS_channel_2nd"/>
</dbReference>
<gene>
    <name evidence="10" type="ORF">MiSe_03560</name>
</gene>
<evidence type="ECO:0000313" key="10">
    <source>
        <dbReference type="EMBL" id="GET35614.1"/>
    </source>
</evidence>
<keyword evidence="3" id="KW-1003">Cell membrane</keyword>
<evidence type="ECO:0000256" key="4">
    <source>
        <dbReference type="ARBA" id="ARBA00022692"/>
    </source>
</evidence>
<sequence length="495" mass="56024">MPVWAQANSSAAITVDGRVLFRVSRLEGFDAQPRADYANEILNRAVQSGEPVTVRVVEINELPVIQVNGVNLLTVTRKDAPEGMTREEQAQQWISRIEFAIKLAQEQRRPEYIRKAILLSAFCVVGAIALSWANGWIWRNWLPRLIHLRQTNAQQLLESFLPLSLAVVRLFLWLITVIYISHQFAQTRLWSRRIIDVLFFSFVEPIIPLGNKSYSVIQLLILLGLFAGLLIVSRAATKLLRSRILLFTGISRGAQETIALIACYTLIFIGTLLLLQLWGLDLSSLNIFAGVLGVGIGLGLQGIAKEFVSGLAIIFERHIEVGDFVNVGEYMGTVERIGLRSTQIRTLDEVAMIVPNSRFLEKEFVNWNHGNYVSRIRLPVPVAFGEDLSQVREALIDAAKDYPHVVSQPAPRVFFIGYGESSLEFELLVWIADPRRHPQIKSDLYFRIDGILRDRNIKIPFPQRDLHFRSSLPVELSPQTEAELKNWLNNGKREG</sequence>
<feature type="transmembrane region" description="Helical" evidence="7">
    <location>
        <begin position="116"/>
        <end position="139"/>
    </location>
</feature>
<dbReference type="SUPFAM" id="SSF50182">
    <property type="entry name" value="Sm-like ribonucleoproteins"/>
    <property type="match status" value="1"/>
</dbReference>
<comment type="similarity">
    <text evidence="2">Belongs to the MscS (TC 1.A.23) family.</text>
</comment>
<keyword evidence="6 7" id="KW-0472">Membrane</keyword>
<evidence type="ECO:0000313" key="11">
    <source>
        <dbReference type="Proteomes" id="UP001050975"/>
    </source>
</evidence>
<dbReference type="Gene3D" id="3.30.70.100">
    <property type="match status" value="1"/>
</dbReference>
<accession>A0AAV3X0V9</accession>
<keyword evidence="11" id="KW-1185">Reference proteome</keyword>
<evidence type="ECO:0000256" key="6">
    <source>
        <dbReference type="ARBA" id="ARBA00023136"/>
    </source>
</evidence>
<feature type="domain" description="Mechanosensitive ion channel MscS" evidence="8">
    <location>
        <begin position="303"/>
        <end position="369"/>
    </location>
</feature>